<organism evidence="1 2">
    <name type="scientific">Candidatus Nomurabacteria bacterium GW2011_GWB1_40_7</name>
    <dbReference type="NCBI Taxonomy" id="1618744"/>
    <lineage>
        <taxon>Bacteria</taxon>
        <taxon>Candidatus Nomuraibacteriota</taxon>
    </lineage>
</organism>
<gene>
    <name evidence="1" type="ORF">UU13_C0002G0063</name>
</gene>
<dbReference type="AlphaFoldDB" id="A0A0G0T0Y2"/>
<evidence type="ECO:0000313" key="1">
    <source>
        <dbReference type="EMBL" id="KKR70718.1"/>
    </source>
</evidence>
<reference evidence="1 2" key="1">
    <citation type="journal article" date="2015" name="Nature">
        <title>rRNA introns, odd ribosomes, and small enigmatic genomes across a large radiation of phyla.</title>
        <authorList>
            <person name="Brown C.T."/>
            <person name="Hug L.A."/>
            <person name="Thomas B.C."/>
            <person name="Sharon I."/>
            <person name="Castelle C.J."/>
            <person name="Singh A."/>
            <person name="Wilkins M.J."/>
            <person name="Williams K.H."/>
            <person name="Banfield J.F."/>
        </authorList>
    </citation>
    <scope>NUCLEOTIDE SEQUENCE [LARGE SCALE GENOMIC DNA]</scope>
</reference>
<dbReference type="EMBL" id="LBZL01000002">
    <property type="protein sequence ID" value="KKR70718.1"/>
    <property type="molecule type" value="Genomic_DNA"/>
</dbReference>
<comment type="caution">
    <text evidence="1">The sequence shown here is derived from an EMBL/GenBank/DDBJ whole genome shotgun (WGS) entry which is preliminary data.</text>
</comment>
<dbReference type="Gene3D" id="1.10.3210.10">
    <property type="entry name" value="Hypothetical protein af1432"/>
    <property type="match status" value="1"/>
</dbReference>
<proteinExistence type="predicted"/>
<sequence>MVTEELKENPEKSLEEITREKVLVGLNMIKPGIEWKKEFIDRLILLELNSKINRDSRMVEAGLVSVLNEMALRRLGKITDEHLSETRVAARIHDVGKSGPPEADKEQQLAVTQLFATEKLKREHKDIKVEKAVREIVFKGNEYGANLMLARLMTCGVDISMPMQSFWESHARWGAEIIKKDCGGLSENTKLIAILHHVDKGPEFNFSDTLIEEIDEEVLQGALTIGQLEDYVDAFRQRAIIAVDQYDAYIHRSGMTHELAIATLKKKIEGSKTFSKDALLRFIIQVMEDMGKEKIFDDMVKQL</sequence>
<evidence type="ECO:0008006" key="3">
    <source>
        <dbReference type="Google" id="ProtNLM"/>
    </source>
</evidence>
<accession>A0A0G0T0Y2</accession>
<dbReference type="Proteomes" id="UP000034452">
    <property type="component" value="Unassembled WGS sequence"/>
</dbReference>
<protein>
    <recommendedName>
        <fullName evidence="3">HD domain-containing protein</fullName>
    </recommendedName>
</protein>
<name>A0A0G0T0Y2_9BACT</name>
<evidence type="ECO:0000313" key="2">
    <source>
        <dbReference type="Proteomes" id="UP000034452"/>
    </source>
</evidence>